<accession>A0A1M7NSH8</accession>
<dbReference type="CDD" id="cd06433">
    <property type="entry name" value="GT_2_WfgS_like"/>
    <property type="match status" value="1"/>
</dbReference>
<sequence>MRIDVVTVSFNVEETIADTVYSVSSQSFHSKHHFVVDGKSTDNTISIIKSFDLSSLSFLSEQDSGLYDAMNKGIRMATGDVVGVLNSDDVFYNNQVLTKVGSAFQDDPNLDAVIGDIVFVKEDDLNQVVRRYSAKNWKPSKFAWGYMPPHPSFFVRREWFEKLGYYKTDYKIAADYELLIRFLLKGGLRWKYLPITTTKMRMGGLSTRGIQSLITLNKEIYRACKENDVYTNYAMIYSKYLFKPFEFIFK</sequence>
<dbReference type="SUPFAM" id="SSF53448">
    <property type="entry name" value="Nucleotide-diphospho-sugar transferases"/>
    <property type="match status" value="1"/>
</dbReference>
<feature type="domain" description="Glycosyltransferase 2-like" evidence="1">
    <location>
        <begin position="5"/>
        <end position="163"/>
    </location>
</feature>
<evidence type="ECO:0000313" key="2">
    <source>
        <dbReference type="EMBL" id="SHN06849.1"/>
    </source>
</evidence>
<name>A0A1M7NSH8_9BACT</name>
<evidence type="ECO:0000259" key="1">
    <source>
        <dbReference type="Pfam" id="PF00535"/>
    </source>
</evidence>
<dbReference type="PANTHER" id="PTHR22916:SF3">
    <property type="entry name" value="UDP-GLCNAC:BETAGAL BETA-1,3-N-ACETYLGLUCOSAMINYLTRANSFERASE-LIKE PROTEIN 1"/>
    <property type="match status" value="1"/>
</dbReference>
<dbReference type="InterPro" id="IPR001173">
    <property type="entry name" value="Glyco_trans_2-like"/>
</dbReference>
<keyword evidence="2" id="KW-0808">Transferase</keyword>
<dbReference type="Proteomes" id="UP000184513">
    <property type="component" value="Unassembled WGS sequence"/>
</dbReference>
<reference evidence="2 3" key="1">
    <citation type="submission" date="2016-11" db="EMBL/GenBank/DDBJ databases">
        <authorList>
            <person name="Jaros S."/>
            <person name="Januszkiewicz K."/>
            <person name="Wedrychowicz H."/>
        </authorList>
    </citation>
    <scope>NUCLEOTIDE SEQUENCE [LARGE SCALE GENOMIC DNA]</scope>
    <source>
        <strain evidence="2 3">CGMCC 1.6102</strain>
    </source>
</reference>
<dbReference type="EMBL" id="FRCY01000006">
    <property type="protein sequence ID" value="SHN06849.1"/>
    <property type="molecule type" value="Genomic_DNA"/>
</dbReference>
<gene>
    <name evidence="2" type="ORF">SAMN04488057_10628</name>
</gene>
<dbReference type="OrthoDB" id="9788101at2"/>
<evidence type="ECO:0000313" key="3">
    <source>
        <dbReference type="Proteomes" id="UP000184513"/>
    </source>
</evidence>
<dbReference type="Gene3D" id="3.90.550.10">
    <property type="entry name" value="Spore Coat Polysaccharide Biosynthesis Protein SpsA, Chain A"/>
    <property type="match status" value="1"/>
</dbReference>
<dbReference type="AlphaFoldDB" id="A0A1M7NSH8"/>
<proteinExistence type="predicted"/>
<organism evidence="2 3">
    <name type="scientific">Cyclobacterium lianum</name>
    <dbReference type="NCBI Taxonomy" id="388280"/>
    <lineage>
        <taxon>Bacteria</taxon>
        <taxon>Pseudomonadati</taxon>
        <taxon>Bacteroidota</taxon>
        <taxon>Cytophagia</taxon>
        <taxon>Cytophagales</taxon>
        <taxon>Cyclobacteriaceae</taxon>
        <taxon>Cyclobacterium</taxon>
    </lineage>
</organism>
<dbReference type="Pfam" id="PF00535">
    <property type="entry name" value="Glycos_transf_2"/>
    <property type="match status" value="1"/>
</dbReference>
<keyword evidence="3" id="KW-1185">Reference proteome</keyword>
<dbReference type="InterPro" id="IPR029044">
    <property type="entry name" value="Nucleotide-diphossugar_trans"/>
</dbReference>
<dbReference type="RefSeq" id="WP_073094693.1">
    <property type="nucleotide sequence ID" value="NZ_FRCY01000006.1"/>
</dbReference>
<dbReference type="PANTHER" id="PTHR22916">
    <property type="entry name" value="GLYCOSYLTRANSFERASE"/>
    <property type="match status" value="1"/>
</dbReference>
<dbReference type="STRING" id="388280.SAMN04488057_10628"/>
<protein>
    <submittedName>
        <fullName evidence="2">Glycosyl transferase family 2</fullName>
    </submittedName>
</protein>
<dbReference type="GO" id="GO:0016758">
    <property type="term" value="F:hexosyltransferase activity"/>
    <property type="evidence" value="ECO:0007669"/>
    <property type="project" value="UniProtKB-ARBA"/>
</dbReference>